<organism evidence="2 3">
    <name type="scientific">Kibdelosporangium banguiense</name>
    <dbReference type="NCBI Taxonomy" id="1365924"/>
    <lineage>
        <taxon>Bacteria</taxon>
        <taxon>Bacillati</taxon>
        <taxon>Actinomycetota</taxon>
        <taxon>Actinomycetes</taxon>
        <taxon>Pseudonocardiales</taxon>
        <taxon>Pseudonocardiaceae</taxon>
        <taxon>Kibdelosporangium</taxon>
    </lineage>
</organism>
<accession>A0ABS4U028</accession>
<evidence type="ECO:0000313" key="2">
    <source>
        <dbReference type="EMBL" id="MBP2330013.1"/>
    </source>
</evidence>
<feature type="domain" description="Beta-lactamase-related" evidence="1">
    <location>
        <begin position="16"/>
        <end position="370"/>
    </location>
</feature>
<reference evidence="2 3" key="1">
    <citation type="submission" date="2021-03" db="EMBL/GenBank/DDBJ databases">
        <title>Sequencing the genomes of 1000 actinobacteria strains.</title>
        <authorList>
            <person name="Klenk H.-P."/>
        </authorList>
    </citation>
    <scope>NUCLEOTIDE SEQUENCE [LARGE SCALE GENOMIC DNA]</scope>
    <source>
        <strain evidence="2 3">DSM 46670</strain>
    </source>
</reference>
<name>A0ABS4U028_9PSEU</name>
<dbReference type="Gene3D" id="3.40.710.10">
    <property type="entry name" value="DD-peptidase/beta-lactamase superfamily"/>
    <property type="match status" value="1"/>
</dbReference>
<dbReference type="RefSeq" id="WP_209646693.1">
    <property type="nucleotide sequence ID" value="NZ_JAGINW010000001.1"/>
</dbReference>
<comment type="caution">
    <text evidence="2">The sequence shown here is derived from an EMBL/GenBank/DDBJ whole genome shotgun (WGS) entry which is preliminary data.</text>
</comment>
<gene>
    <name evidence="2" type="ORF">JOF56_010398</name>
</gene>
<evidence type="ECO:0000259" key="1">
    <source>
        <dbReference type="Pfam" id="PF00144"/>
    </source>
</evidence>
<dbReference type="InterPro" id="IPR012338">
    <property type="entry name" value="Beta-lactam/transpept-like"/>
</dbReference>
<dbReference type="Pfam" id="PF00144">
    <property type="entry name" value="Beta-lactamase"/>
    <property type="match status" value="1"/>
</dbReference>
<proteinExistence type="predicted"/>
<dbReference type="InterPro" id="IPR001466">
    <property type="entry name" value="Beta-lactam-related"/>
</dbReference>
<dbReference type="InterPro" id="IPR052907">
    <property type="entry name" value="Beta-lactamase/esterase"/>
</dbReference>
<dbReference type="EMBL" id="JAGINW010000001">
    <property type="protein sequence ID" value="MBP2330013.1"/>
    <property type="molecule type" value="Genomic_DNA"/>
</dbReference>
<sequence length="390" mass="41422">MINGTADPRFAQVQAAFEENFTNHGEVGAGLAVFQYGSPVVDLWGGPARPDRNSEPGGEPWRQNTLAPIASVTKTLAVTAMLVLADRGEIGLDDRIAHYWPEFAAEGKGDITLRTLMSHRAGIPSLAHSPMTYEGLLKGTPIFEAIAAARPEWEPGTDHGYHGVTIGHALSAVIQRITGLTVGKFFAKEVAGPLGLDAYIGLPSSELPRLASLVVPDDPESVQLGMNVPELRGLYEGLNDPESLTYRAMYGSMAIGWESADDPRFVQVEGPSTDGVASAHGLAGLYAALIEGMVSRSTMEQAWREHSSGMDRVLRVHTRIGLGFMLPGGPLFPEPAGPGAFGHGGATGSFAFADPDHGIAFGYVPNRGSELLEGHDLRVSTVVAALYRCL</sequence>
<evidence type="ECO:0000313" key="3">
    <source>
        <dbReference type="Proteomes" id="UP001519332"/>
    </source>
</evidence>
<dbReference type="SUPFAM" id="SSF56601">
    <property type="entry name" value="beta-lactamase/transpeptidase-like"/>
    <property type="match status" value="1"/>
</dbReference>
<keyword evidence="3" id="KW-1185">Reference proteome</keyword>
<dbReference type="PANTHER" id="PTHR43319:SF3">
    <property type="entry name" value="BETA-LACTAMASE-RELATED DOMAIN-CONTAINING PROTEIN"/>
    <property type="match status" value="1"/>
</dbReference>
<dbReference type="PANTHER" id="PTHR43319">
    <property type="entry name" value="BETA-LACTAMASE-RELATED"/>
    <property type="match status" value="1"/>
</dbReference>
<dbReference type="Proteomes" id="UP001519332">
    <property type="component" value="Unassembled WGS sequence"/>
</dbReference>
<protein>
    <submittedName>
        <fullName evidence="2">CubicO group peptidase (Beta-lactamase class C family)</fullName>
    </submittedName>
</protein>